<dbReference type="STRING" id="316055.RPE_2642"/>
<sequence>MSSRAVVAAVVLSGLMLLIAAPWGGARAQAQSSPMSKPNSTLPNSTLEEGKLYSGTVRFEERDWPLPEGQWELLAHIPFQNSASGSWAIRVALARFEPERRLRAIIVFSTGEGQEHDAVTAGRLPACQAVTPAFAGERQIVDDAKDFSCWRIMTMRPDEFSASDPVFAALRVKLAALQDAPPAFMVLHGVIKKDRRATYVTVLFDPVQLQMAPGSPDLLASFFPNRLKAQDGWEGTRLDVLMMLRAWANRWYDGVWSAFAGRSAAEGRGPGLPLPVLRNPHGPTPTAPNMALRVGTSFEERLNSGPFVVPLPPGSWTVMTRTPHALPNGALIGDSVMLANLDGGLLRGFVQIEYRPVHPAGPEADKVCQGKARPILSRDRPDTYCATATLTDLGPAHRRDPFDEELALRGIELPKMTLGAEAVYSNRAMVMRVLVQFSPRHIGLPEPGERDARGFPIAWAPFRLKWAAFVQVWAQAVEAGLTGGLGPGPFPAKWRDLDLHSESFAASVAPNVGETYRDTVPLGGRHWPLPRGEWTVLANVPRMERDEVVEDQVYLASLSSAGVEGIVGLSFTRPDLPLAAMRILAEPAPICRFPGRLFSEQVQLDLGLRQDCWSLGLDHLMIARHAHGYAGFEAAVRARGAQLPERQIAARYVMATRDRALTAVYAFPWAHSALPKPERQGAMAAAEPAETQGGADALKNAASDVRSRHEEVRRWVSTWHDAVKDGFDGKLSPGALPAPWKDSHPITHPAVP</sequence>
<name>Q07NA5_RHOP5</name>
<dbReference type="AlphaFoldDB" id="Q07NA5"/>
<evidence type="ECO:0000313" key="2">
    <source>
        <dbReference type="EMBL" id="ABJ06579.1"/>
    </source>
</evidence>
<dbReference type="EMBL" id="CP000463">
    <property type="protein sequence ID" value="ABJ06579.1"/>
    <property type="molecule type" value="Genomic_DNA"/>
</dbReference>
<reference evidence="2" key="1">
    <citation type="submission" date="2006-09" db="EMBL/GenBank/DDBJ databases">
        <title>Complete sequence of Rhodopseudomonas palustris BisA53.</title>
        <authorList>
            <consortium name="US DOE Joint Genome Institute"/>
            <person name="Copeland A."/>
            <person name="Lucas S."/>
            <person name="Lapidus A."/>
            <person name="Barry K."/>
            <person name="Detter J.C."/>
            <person name="Glavina del Rio T."/>
            <person name="Hammon N."/>
            <person name="Israni S."/>
            <person name="Dalin E."/>
            <person name="Tice H."/>
            <person name="Pitluck S."/>
            <person name="Chain P."/>
            <person name="Malfatti S."/>
            <person name="Shin M."/>
            <person name="Vergez L."/>
            <person name="Schmutz J."/>
            <person name="Larimer F."/>
            <person name="Land M."/>
            <person name="Hauser L."/>
            <person name="Pelletier D.A."/>
            <person name="Kyrpides N."/>
            <person name="Kim E."/>
            <person name="Harwood C.S."/>
            <person name="Oda Y."/>
            <person name="Richardson P."/>
        </authorList>
    </citation>
    <scope>NUCLEOTIDE SEQUENCE [LARGE SCALE GENOMIC DNA]</scope>
    <source>
        <strain evidence="2">BisA53</strain>
    </source>
</reference>
<dbReference type="HOGENOM" id="CLU_370000_0_0_5"/>
<evidence type="ECO:0000256" key="1">
    <source>
        <dbReference type="SAM" id="MobiDB-lite"/>
    </source>
</evidence>
<dbReference type="OrthoDB" id="7261578at2"/>
<accession>Q07NA5</accession>
<gene>
    <name evidence="2" type="ordered locus">RPE_2642</name>
</gene>
<proteinExistence type="predicted"/>
<dbReference type="KEGG" id="rpe:RPE_2642"/>
<protein>
    <submittedName>
        <fullName evidence="2">Uncharacterized protein</fullName>
    </submittedName>
</protein>
<feature type="region of interest" description="Disordered" evidence="1">
    <location>
        <begin position="678"/>
        <end position="705"/>
    </location>
</feature>
<dbReference type="eggNOG" id="ENOG5033SB2">
    <property type="taxonomic scope" value="Bacteria"/>
</dbReference>
<organism evidence="2">
    <name type="scientific">Rhodopseudomonas palustris (strain BisA53)</name>
    <dbReference type="NCBI Taxonomy" id="316055"/>
    <lineage>
        <taxon>Bacteria</taxon>
        <taxon>Pseudomonadati</taxon>
        <taxon>Pseudomonadota</taxon>
        <taxon>Alphaproteobacteria</taxon>
        <taxon>Hyphomicrobiales</taxon>
        <taxon>Nitrobacteraceae</taxon>
        <taxon>Rhodopseudomonas</taxon>
    </lineage>
</organism>